<evidence type="ECO:0000313" key="1">
    <source>
        <dbReference type="EMBL" id="ANY85072.1"/>
    </source>
</evidence>
<accession>A0A1B2EYR1</accession>
<protein>
    <submittedName>
        <fullName evidence="1">Uncharacterized protein</fullName>
    </submittedName>
</protein>
<name>A0A1B2EYR1_9HYPH</name>
<gene>
    <name evidence="1" type="ORF">BB934_43505</name>
</gene>
<reference evidence="1" key="1">
    <citation type="submission" date="2016-07" db="EMBL/GenBank/DDBJ databases">
        <title>Microvirga ossetica sp. nov. a new species of rhizobia isolated from root nodules of the legume species Vicia alpestris Steven originated from North Ossetia region in the Caucasus.</title>
        <authorList>
            <person name="Safronova V.I."/>
            <person name="Kuznetsova I.G."/>
            <person name="Sazanova A.L."/>
            <person name="Belimov A."/>
            <person name="Andronov E."/>
            <person name="Osledkin Y.S."/>
            <person name="Onishchuk O.P."/>
            <person name="Kurchak O.N."/>
            <person name="Shaposhnikov A.I."/>
            <person name="Willems A."/>
            <person name="Tikhonovich I.A."/>
        </authorList>
    </citation>
    <scope>NUCLEOTIDE SEQUENCE [LARGE SCALE GENOMIC DNA]</scope>
    <source>
        <strain evidence="1">V5/3M</strain>
        <plasmid evidence="1">unnamed4</plasmid>
    </source>
</reference>
<geneLocation type="plasmid" evidence="1">
    <name>unnamed4</name>
</geneLocation>
<dbReference type="KEGG" id="moc:BB934_43505"/>
<dbReference type="EMBL" id="CP016620">
    <property type="protein sequence ID" value="ANY85072.1"/>
    <property type="molecule type" value="Genomic_DNA"/>
</dbReference>
<keyword evidence="1" id="KW-0614">Plasmid</keyword>
<sequence length="77" mass="8597">MKSAAVGIKVLPPQRLMKGLRVAAAVPSTEMRSLSLAQEKEKRRKTKIRQMWAAHDARMQSISAKLRPESLRISTGI</sequence>
<dbReference type="AlphaFoldDB" id="A0A1B2EYR1"/>
<organism evidence="1">
    <name type="scientific">Microvirga ossetica</name>
    <dbReference type="NCBI Taxonomy" id="1882682"/>
    <lineage>
        <taxon>Bacteria</taxon>
        <taxon>Pseudomonadati</taxon>
        <taxon>Pseudomonadota</taxon>
        <taxon>Alphaproteobacteria</taxon>
        <taxon>Hyphomicrobiales</taxon>
        <taxon>Methylobacteriaceae</taxon>
        <taxon>Microvirga</taxon>
    </lineage>
</organism>
<proteinExistence type="predicted"/>